<evidence type="ECO:0000313" key="8">
    <source>
        <dbReference type="EMBL" id="AYU77280.1"/>
    </source>
</evidence>
<gene>
    <name evidence="10" type="ORF">CGC21_4600</name>
    <name evidence="9" type="ORF">LDBPK_140380</name>
    <name evidence="8" type="ORF">LdCL_140008800</name>
</gene>
<feature type="transmembrane region" description="Helical" evidence="6">
    <location>
        <begin position="512"/>
        <end position="531"/>
    </location>
</feature>
<evidence type="ECO:0000313" key="10">
    <source>
        <dbReference type="EMBL" id="TPP46221.1"/>
    </source>
</evidence>
<dbReference type="GO" id="GO:0022857">
    <property type="term" value="F:transmembrane transporter activity"/>
    <property type="evidence" value="ECO:0007669"/>
    <property type="project" value="UniProtKB-UniRule"/>
</dbReference>
<dbReference type="GO" id="GO:0005886">
    <property type="term" value="C:plasma membrane"/>
    <property type="evidence" value="ECO:0007669"/>
    <property type="project" value="UniProtKB-SubCell"/>
</dbReference>
<dbReference type="PANTHER" id="PTHR12385:SF4">
    <property type="entry name" value="PROTEIN PNS1"/>
    <property type="match status" value="1"/>
</dbReference>
<feature type="transmembrane region" description="Helical" evidence="6">
    <location>
        <begin position="279"/>
        <end position="298"/>
    </location>
</feature>
<feature type="transmembrane region" description="Helical" evidence="6">
    <location>
        <begin position="380"/>
        <end position="397"/>
    </location>
</feature>
<evidence type="ECO:0000256" key="5">
    <source>
        <dbReference type="ARBA" id="ARBA00023136"/>
    </source>
</evidence>
<evidence type="ECO:0000256" key="4">
    <source>
        <dbReference type="ARBA" id="ARBA00022989"/>
    </source>
</evidence>
<dbReference type="OMA" id="RSTWEQF"/>
<evidence type="ECO:0000256" key="6">
    <source>
        <dbReference type="RuleBase" id="RU368066"/>
    </source>
</evidence>
<comment type="subcellular location">
    <subcellularLocation>
        <location evidence="6">Cell membrane</location>
        <topology evidence="6">Multi-pass membrane protein</topology>
    </subcellularLocation>
    <subcellularLocation>
        <location evidence="1">Membrane</location>
        <topology evidence="1">Multi-pass membrane protein</topology>
    </subcellularLocation>
</comment>
<protein>
    <recommendedName>
        <fullName evidence="6">Choline transporter-like protein</fullName>
    </recommendedName>
</protein>
<evidence type="ECO:0000256" key="2">
    <source>
        <dbReference type="ARBA" id="ARBA00007168"/>
    </source>
</evidence>
<dbReference type="RefSeq" id="XP_003859410.1">
    <property type="nucleotide sequence ID" value="XM_003859362.1"/>
</dbReference>
<keyword evidence="4 6" id="KW-1133">Transmembrane helix</keyword>
<proteinExistence type="inferred from homology"/>
<reference evidence="11" key="3">
    <citation type="submission" date="2011-02" db="EMBL/GenBank/DDBJ databases">
        <title>Whole genome sequencing of Leishmania donovani clinical lines reveals dynamic variation related to drug resistance.</title>
        <authorList>
            <person name="Downing T."/>
            <person name="Imamura H."/>
            <person name="Sanders M."/>
            <person name="Decuypere S."/>
            <person name="Hertz-Fowler C."/>
            <person name="Clark T.G."/>
            <person name="Rijal S."/>
            <person name="Sundar S."/>
            <person name="Quail M.A."/>
            <person name="De Doncker S."/>
            <person name="Maes I."/>
            <person name="Vanaerschot M."/>
            <person name="Stark O."/>
            <person name="Schonian G."/>
            <person name="Dujardin J.C."/>
            <person name="Berriman M."/>
        </authorList>
    </citation>
    <scope>NUCLEOTIDE SEQUENCE [LARGE SCALE GENOMIC DNA]</scope>
    <source>
        <strain evidence="11">BPK282A1</strain>
    </source>
</reference>
<dbReference type="OrthoDB" id="44736at2759"/>
<evidence type="ECO:0000313" key="13">
    <source>
        <dbReference type="Proteomes" id="UP000318447"/>
    </source>
</evidence>
<dbReference type="VEuPathDB" id="TriTrypDB:LdBPK_140380.1"/>
<comment type="similarity">
    <text evidence="2 6">Belongs to the CTL (choline transporter-like) family.</text>
</comment>
<keyword evidence="12" id="KW-1185">Reference proteome</keyword>
<feature type="transmembrane region" description="Helical" evidence="6">
    <location>
        <begin position="417"/>
        <end position="438"/>
    </location>
</feature>
<accession>A0A3Q8I9V7</accession>
<dbReference type="GeneID" id="13391398"/>
<dbReference type="VEuPathDB" id="TriTrypDB:LdCL_140008800"/>
<name>A0A3Q8I9V7_LEIDO</name>
<reference evidence="8 12" key="4">
    <citation type="journal article" date="2018" name="Sci. Rep.">
        <title>A complete Leishmania donovani reference genome identifies novel genetic variations associated with virulence.</title>
        <authorList>
            <person name="Lypaczewski P."/>
            <person name="Hoshizaki J."/>
            <person name="Zhang W.-W."/>
            <person name="McCall L.-I."/>
            <person name="Torcivia-Rodriguez J."/>
            <person name="Simonyan V."/>
            <person name="Kaur A."/>
            <person name="Dewar K."/>
            <person name="Matlashewski G."/>
        </authorList>
    </citation>
    <scope>NUCLEOTIDE SEQUENCE [LARGE SCALE GENOMIC DNA]</scope>
    <source>
        <strain evidence="8 12">LdCL</strain>
    </source>
</reference>
<sequence>MSHPTARGAGEKAPLVRGNFSETHGDPYVEELGPGAPVYTASLIRDDRTSRTSGTISTVDCDPTDDDADWNVEKAKLRNCRNAKQQQAHHTFHTSSGQPSNNELWRFRARGCQDCWAALFFMALIVVVLLWGMEQVWQLQLTERDLAVIAGVAEGKGYADSRAGAAVAGGSVHGKVLHGVAALRAGVAALWAGMEGLAPPAEAHNSDASSPSSYAGMIGAVVRALIWCATAATTTILVAYGGLLLIAVYPRQLIFIQSAVASMLSAAFAGVALAQGAGLMSMLFALLAFTPLLWIYLIQDRIPFTTTMLCATVSVLRRHRSLFAISLGSAIASWCFVMVAVVCVLPSVLRLLAGTASSANIAYPIILVVCVFWVQEALSALVHVTVCGVVATWYFAGEGNMPSFPVQTSFQRATTTSFGSVCLGSLINAIASFVRFLIDTVRTSSDGDNFWMCIMSCLVGCIEDLVRYFNQYAFVHVAVYGCGYVDAAKETWVLVKQCAFSAIFNDLLTGQVIGILAFMSAVLVALLTALVTWNAAAVALMFFMSLIVSSIFYSPVSSCVATIYVCFAEVPVGLQLSFPELYAALVDADAGYTQRREEASVYGTALV</sequence>
<dbReference type="InterPro" id="IPR007603">
    <property type="entry name" value="Choline_transptr-like"/>
</dbReference>
<reference evidence="9 11" key="1">
    <citation type="journal article" date="2011" name="Genome Res.">
        <title>Whole genome sequencing of multiple Leishmania donovani clinical isolates provides insights into population structure and mechanisms of drug resistance.</title>
        <authorList>
            <person name="Downing T."/>
            <person name="Imamura H."/>
            <person name="Decuypere S."/>
            <person name="Clark T.G."/>
            <person name="Coombs G.H."/>
            <person name="Cotton J.A."/>
            <person name="Hilley J.D."/>
            <person name="de Doncker S."/>
            <person name="Maes I."/>
            <person name="Mottram J.C."/>
            <person name="Quail M.A."/>
            <person name="Rijal S."/>
            <person name="Sanders M."/>
            <person name="Schonian G."/>
            <person name="Stark O."/>
            <person name="Sundar S."/>
            <person name="Vanaerschot M."/>
            <person name="Hertz-Fowler C."/>
            <person name="Dujardin J.C."/>
            <person name="Berriman M."/>
        </authorList>
    </citation>
    <scope>NUCLEOTIDE SEQUENCE [LARGE SCALE GENOMIC DNA]</scope>
    <source>
        <strain evidence="9 11">BPK282A1</strain>
    </source>
</reference>
<evidence type="ECO:0000256" key="3">
    <source>
        <dbReference type="ARBA" id="ARBA00022692"/>
    </source>
</evidence>
<dbReference type="PANTHER" id="PTHR12385">
    <property type="entry name" value="CHOLINE TRANSPORTER-LIKE (SLC FAMILY 44)"/>
    <property type="match status" value="1"/>
</dbReference>
<dbReference type="EMBL" id="CP029513">
    <property type="protein sequence ID" value="AYU77280.1"/>
    <property type="molecule type" value="Genomic_DNA"/>
</dbReference>
<feature type="transmembrane region" description="Helical" evidence="6">
    <location>
        <begin position="115"/>
        <end position="133"/>
    </location>
</feature>
<reference evidence="13" key="5">
    <citation type="submission" date="2019-02" db="EMBL/GenBank/DDBJ databases">
        <title>FDA dAtabase for Regulatory Grade micrObial Sequences (FDA-ARGOS): Supporting development and validation of Infectious Disease Dx tests.</title>
        <authorList>
            <person name="Duncan R."/>
            <person name="Fisher C."/>
            <person name="Tallon L."/>
            <person name="Sadzewicz L."/>
            <person name="Sengamalay N."/>
            <person name="Ott S."/>
            <person name="Godinez A."/>
            <person name="Nagaraj S."/>
            <person name="Vavikolanu K."/>
            <person name="Nadendla S."/>
            <person name="Aluvathingal J."/>
            <person name="Sichtig H."/>
        </authorList>
    </citation>
    <scope>NUCLEOTIDE SEQUENCE [LARGE SCALE GENOMIC DNA]</scope>
    <source>
        <strain evidence="13">FDAARGOS_361</strain>
    </source>
</reference>
<dbReference type="VEuPathDB" id="TriTrypDB:LDHU3_14.0480"/>
<accession>E9BBS3</accession>
<reference evidence="10" key="6">
    <citation type="submission" date="2019-02" db="EMBL/GenBank/DDBJ databases">
        <title>FDA dAtabase for Regulatory Grade micrObial Sequences (FDA-ARGOS): Supporting development and validation of Infectious Disease Dx tests.</title>
        <authorList>
            <person name="Duncan R."/>
            <person name="Fisher C."/>
            <person name="Tallon L.J."/>
            <person name="Sadzewicz L."/>
            <person name="Sengamalay N."/>
            <person name="Ott S."/>
            <person name="Godinez A."/>
            <person name="Nagaraj S."/>
            <person name="Nadendla S."/>
            <person name="Sichtig H."/>
        </authorList>
    </citation>
    <scope>NUCLEOTIDE SEQUENCE</scope>
    <source>
        <strain evidence="10">FDAARGOS_361</strain>
    </source>
</reference>
<dbReference type="Proteomes" id="UP000274082">
    <property type="component" value="Chromosome 14"/>
</dbReference>
<dbReference type="KEGG" id="ldo:LDBPK_140380"/>
<evidence type="ECO:0000256" key="1">
    <source>
        <dbReference type="ARBA" id="ARBA00004141"/>
    </source>
</evidence>
<feature type="region of interest" description="Disordered" evidence="7">
    <location>
        <begin position="1"/>
        <end position="25"/>
    </location>
</feature>
<dbReference type="AlphaFoldDB" id="A0A3Q8I9V7"/>
<dbReference type="Pfam" id="PF04515">
    <property type="entry name" value="Choline_transpo"/>
    <property type="match status" value="1"/>
</dbReference>
<dbReference type="Proteomes" id="UP000318447">
    <property type="component" value="Unassembled WGS sequence"/>
</dbReference>
<comment type="function">
    <text evidence="6">Choline transporter.</text>
</comment>
<evidence type="ECO:0000256" key="7">
    <source>
        <dbReference type="SAM" id="MobiDB-lite"/>
    </source>
</evidence>
<reference evidence="9" key="2">
    <citation type="submission" date="2011-01" db="EMBL/GenBank/DDBJ databases">
        <authorList>
            <person name="Zhao B.P."/>
            <person name="Ren Z.A."/>
            <person name="Li C.D."/>
        </authorList>
    </citation>
    <scope>NUCLEOTIDE SEQUENCE</scope>
    <source>
        <strain evidence="9">BPK282A1</strain>
    </source>
</reference>
<keyword evidence="5 6" id="KW-0472">Membrane</keyword>
<dbReference type="EMBL" id="RHLC01000026">
    <property type="protein sequence ID" value="TPP46221.1"/>
    <property type="molecule type" value="Genomic_DNA"/>
</dbReference>
<keyword evidence="3 6" id="KW-0812">Transmembrane</keyword>
<organism evidence="8 12">
    <name type="scientific">Leishmania donovani</name>
    <dbReference type="NCBI Taxonomy" id="5661"/>
    <lineage>
        <taxon>Eukaryota</taxon>
        <taxon>Discoba</taxon>
        <taxon>Euglenozoa</taxon>
        <taxon>Kinetoplastea</taxon>
        <taxon>Metakinetoplastina</taxon>
        <taxon>Trypanosomatida</taxon>
        <taxon>Trypanosomatidae</taxon>
        <taxon>Leishmaniinae</taxon>
        <taxon>Leishmania</taxon>
    </lineage>
</organism>
<dbReference type="EMBL" id="FR799601">
    <property type="protein sequence ID" value="CBZ32698.1"/>
    <property type="molecule type" value="Genomic_DNA"/>
</dbReference>
<feature type="transmembrane region" description="Helical" evidence="6">
    <location>
        <begin position="322"/>
        <end position="345"/>
    </location>
</feature>
<evidence type="ECO:0000313" key="11">
    <source>
        <dbReference type="Proteomes" id="UP000008980"/>
    </source>
</evidence>
<dbReference type="Proteomes" id="UP000008980">
    <property type="component" value="Chromosome 14"/>
</dbReference>
<feature type="transmembrane region" description="Helical" evidence="6">
    <location>
        <begin position="351"/>
        <end position="373"/>
    </location>
</feature>
<feature type="transmembrane region" description="Helical" evidence="6">
    <location>
        <begin position="224"/>
        <end position="246"/>
    </location>
</feature>
<evidence type="ECO:0000313" key="12">
    <source>
        <dbReference type="Proteomes" id="UP000274082"/>
    </source>
</evidence>
<feature type="transmembrane region" description="Helical" evidence="6">
    <location>
        <begin position="253"/>
        <end position="273"/>
    </location>
</feature>
<evidence type="ECO:0000313" key="9">
    <source>
        <dbReference type="EMBL" id="CBZ32698.1"/>
    </source>
</evidence>
<feature type="transmembrane region" description="Helical" evidence="6">
    <location>
        <begin position="538"/>
        <end position="556"/>
    </location>
</feature>